<dbReference type="EMBL" id="CAUEEQ010062061">
    <property type="protein sequence ID" value="CAJ0964623.1"/>
    <property type="molecule type" value="Genomic_DNA"/>
</dbReference>
<gene>
    <name evidence="1" type="ORF">RIMI_LOCUS19434109</name>
</gene>
<reference evidence="1" key="1">
    <citation type="submission" date="2023-07" db="EMBL/GenBank/DDBJ databases">
        <authorList>
            <person name="Stuckert A."/>
        </authorList>
    </citation>
    <scope>NUCLEOTIDE SEQUENCE</scope>
</reference>
<accession>A0ABN9MD79</accession>
<sequence length="201" mass="22676">MDLLRFFRLLRLKVHFASSPSASTTVCTNPMSIMSLGLRNKSSFRPPYGSHAVETFIGFIQDSFHTLRDDIEKGRLHYPPNLSPTEHQAFMALQKDSTLVIKPADKGGALVVMDKIQYIKEIHRQLDDTSVYDRLSRDPTSEIRVFYTLPKIHKDLSNPPGRPIVASTDSILSPLSIYLEKILTPITQTSPSFILDTGEFL</sequence>
<organism evidence="1 2">
    <name type="scientific">Ranitomeya imitator</name>
    <name type="common">mimic poison frog</name>
    <dbReference type="NCBI Taxonomy" id="111125"/>
    <lineage>
        <taxon>Eukaryota</taxon>
        <taxon>Metazoa</taxon>
        <taxon>Chordata</taxon>
        <taxon>Craniata</taxon>
        <taxon>Vertebrata</taxon>
        <taxon>Euteleostomi</taxon>
        <taxon>Amphibia</taxon>
        <taxon>Batrachia</taxon>
        <taxon>Anura</taxon>
        <taxon>Neobatrachia</taxon>
        <taxon>Hyloidea</taxon>
        <taxon>Dendrobatidae</taxon>
        <taxon>Dendrobatinae</taxon>
        <taxon>Ranitomeya</taxon>
    </lineage>
</organism>
<keyword evidence="2" id="KW-1185">Reference proteome</keyword>
<proteinExistence type="predicted"/>
<comment type="caution">
    <text evidence="1">The sequence shown here is derived from an EMBL/GenBank/DDBJ whole genome shotgun (WGS) entry which is preliminary data.</text>
</comment>
<evidence type="ECO:0000313" key="1">
    <source>
        <dbReference type="EMBL" id="CAJ0964623.1"/>
    </source>
</evidence>
<dbReference type="PANTHER" id="PTHR21301:SF12">
    <property type="match status" value="1"/>
</dbReference>
<feature type="non-terminal residue" evidence="1">
    <location>
        <position position="201"/>
    </location>
</feature>
<name>A0ABN9MD79_9NEOB</name>
<dbReference type="Proteomes" id="UP001176940">
    <property type="component" value="Unassembled WGS sequence"/>
</dbReference>
<protein>
    <submittedName>
        <fullName evidence="1">Uncharacterized protein</fullName>
    </submittedName>
</protein>
<evidence type="ECO:0000313" key="2">
    <source>
        <dbReference type="Proteomes" id="UP001176940"/>
    </source>
</evidence>
<dbReference type="PANTHER" id="PTHR21301">
    <property type="entry name" value="REVERSE TRANSCRIPTASE"/>
    <property type="match status" value="1"/>
</dbReference>